<dbReference type="Proteomes" id="UP000034112">
    <property type="component" value="Unassembled WGS sequence"/>
</dbReference>
<evidence type="ECO:0000256" key="1">
    <source>
        <dbReference type="SAM" id="MobiDB-lite"/>
    </source>
</evidence>
<evidence type="ECO:0000313" key="2">
    <source>
        <dbReference type="EMBL" id="KKP02227.1"/>
    </source>
</evidence>
<dbReference type="AlphaFoldDB" id="A0A0F9ZPM2"/>
<reference evidence="3" key="1">
    <citation type="journal article" date="2015" name="Genome Announc.">
        <title>Draft whole-genome sequence of the biocontrol agent Trichoderma harzianum T6776.</title>
        <authorList>
            <person name="Baroncelli R."/>
            <person name="Piaggeschi G."/>
            <person name="Fiorini L."/>
            <person name="Bertolini E."/>
            <person name="Zapparata A."/>
            <person name="Pe M.E."/>
            <person name="Sarrocco S."/>
            <person name="Vannacci G."/>
        </authorList>
    </citation>
    <scope>NUCLEOTIDE SEQUENCE [LARGE SCALE GENOMIC DNA]</scope>
    <source>
        <strain evidence="3">T6776</strain>
    </source>
</reference>
<accession>A0A0F9ZPM2</accession>
<sequence length="81" mass="9319">MLKVNDNRSADEENVHIHITMNERQAAQPVKMHLASAQVMDTGRLSINFLQQDSYDVSARRETVDRHASEEMRPTENIIVE</sequence>
<proteinExistence type="predicted"/>
<gene>
    <name evidence="2" type="ORF">THAR02_05689</name>
</gene>
<name>A0A0F9ZPM2_TRIHA</name>
<dbReference type="OrthoDB" id="10475627at2759"/>
<protein>
    <submittedName>
        <fullName evidence="2">Uncharacterized protein</fullName>
    </submittedName>
</protein>
<comment type="caution">
    <text evidence="2">The sequence shown here is derived from an EMBL/GenBank/DDBJ whole genome shotgun (WGS) entry which is preliminary data.</text>
</comment>
<organism evidence="2 3">
    <name type="scientific">Trichoderma harzianum</name>
    <name type="common">Hypocrea lixii</name>
    <dbReference type="NCBI Taxonomy" id="5544"/>
    <lineage>
        <taxon>Eukaryota</taxon>
        <taxon>Fungi</taxon>
        <taxon>Dikarya</taxon>
        <taxon>Ascomycota</taxon>
        <taxon>Pezizomycotina</taxon>
        <taxon>Sordariomycetes</taxon>
        <taxon>Hypocreomycetidae</taxon>
        <taxon>Hypocreales</taxon>
        <taxon>Hypocreaceae</taxon>
        <taxon>Trichoderma</taxon>
    </lineage>
</organism>
<feature type="compositionally biased region" description="Basic and acidic residues" evidence="1">
    <location>
        <begin position="58"/>
        <end position="74"/>
    </location>
</feature>
<dbReference type="EMBL" id="JOKZ01000160">
    <property type="protein sequence ID" value="KKP02227.1"/>
    <property type="molecule type" value="Genomic_DNA"/>
</dbReference>
<evidence type="ECO:0000313" key="3">
    <source>
        <dbReference type="Proteomes" id="UP000034112"/>
    </source>
</evidence>
<feature type="region of interest" description="Disordered" evidence="1">
    <location>
        <begin position="56"/>
        <end position="81"/>
    </location>
</feature>